<protein>
    <recommendedName>
        <fullName evidence="3">Carbohydrate-binding domain-containing protein</fullName>
    </recommendedName>
</protein>
<feature type="non-terminal residue" evidence="2">
    <location>
        <position position="1"/>
    </location>
</feature>
<gene>
    <name evidence="2" type="ORF">S03H2_33603</name>
</gene>
<dbReference type="Gene3D" id="2.60.40.1190">
    <property type="match status" value="1"/>
</dbReference>
<sequence length="52" mass="6143">GLERPDGRPWGANYCRSMQNPPRPEDRFSSWSPLIRGKFHQPDLFAHIFFVK</sequence>
<evidence type="ECO:0000313" key="2">
    <source>
        <dbReference type="EMBL" id="GAH49341.1"/>
    </source>
</evidence>
<dbReference type="EMBL" id="BARU01020461">
    <property type="protein sequence ID" value="GAH49341.1"/>
    <property type="molecule type" value="Genomic_DNA"/>
</dbReference>
<dbReference type="AlphaFoldDB" id="X1FUK6"/>
<organism evidence="2">
    <name type="scientific">marine sediment metagenome</name>
    <dbReference type="NCBI Taxonomy" id="412755"/>
    <lineage>
        <taxon>unclassified sequences</taxon>
        <taxon>metagenomes</taxon>
        <taxon>ecological metagenomes</taxon>
    </lineage>
</organism>
<reference evidence="2" key="1">
    <citation type="journal article" date="2014" name="Front. Microbiol.">
        <title>High frequency of phylogenetically diverse reductive dehalogenase-homologous genes in deep subseafloor sedimentary metagenomes.</title>
        <authorList>
            <person name="Kawai M."/>
            <person name="Futagami T."/>
            <person name="Toyoda A."/>
            <person name="Takaki Y."/>
            <person name="Nishi S."/>
            <person name="Hori S."/>
            <person name="Arai W."/>
            <person name="Tsubouchi T."/>
            <person name="Morono Y."/>
            <person name="Uchiyama I."/>
            <person name="Ito T."/>
            <person name="Fujiyama A."/>
            <person name="Inagaki F."/>
            <person name="Takami H."/>
        </authorList>
    </citation>
    <scope>NUCLEOTIDE SEQUENCE</scope>
    <source>
        <strain evidence="2">Expedition CK06-06</strain>
    </source>
</reference>
<comment type="caution">
    <text evidence="2">The sequence shown here is derived from an EMBL/GenBank/DDBJ whole genome shotgun (WGS) entry which is preliminary data.</text>
</comment>
<evidence type="ECO:0008006" key="3">
    <source>
        <dbReference type="Google" id="ProtNLM"/>
    </source>
</evidence>
<accession>X1FUK6</accession>
<proteinExistence type="predicted"/>
<name>X1FUK6_9ZZZZ</name>
<feature type="region of interest" description="Disordered" evidence="1">
    <location>
        <begin position="1"/>
        <end position="28"/>
    </location>
</feature>
<evidence type="ECO:0000256" key="1">
    <source>
        <dbReference type="SAM" id="MobiDB-lite"/>
    </source>
</evidence>